<evidence type="ECO:0000313" key="4">
    <source>
        <dbReference type="Proteomes" id="UP000324104"/>
    </source>
</evidence>
<sequence>MSESSATEDRDEFGDLLEEATERLGALEDRLGDTDALEDLEDDTLESTLDDLETLGTVATEAVELIDAVDVGDLPEAVDGDDLLEAIEMGEIPAVLADDDAGVDELVEVDELFRAIDLLSAWNASDLGSLVEEGRELEGAVDDLADDGDDAGVVEQAASEVTDESGLGGDGDLIDDVDPSDALGDIDVMEDPEAYQFAIQQGAMEGIDAFREALLETHATFERLYEFNREKMRRRDTSANSRNPTAASTMPTERAAVGSGVKHATVPQSVRLSTAPSRTRIYGQRFERERKKRRNDDD</sequence>
<evidence type="ECO:0000256" key="2">
    <source>
        <dbReference type="SAM" id="MobiDB-lite"/>
    </source>
</evidence>
<comment type="caution">
    <text evidence="3">The sequence shown here is derived from an EMBL/GenBank/DDBJ whole genome shotgun (WGS) entry which is preliminary data.</text>
</comment>
<keyword evidence="4" id="KW-1185">Reference proteome</keyword>
<dbReference type="AlphaFoldDB" id="A0A5D5AMF9"/>
<gene>
    <name evidence="3" type="ORF">FYC77_09620</name>
</gene>
<dbReference type="EMBL" id="VTAW01000010">
    <property type="protein sequence ID" value="TYT62203.1"/>
    <property type="molecule type" value="Genomic_DNA"/>
</dbReference>
<feature type="compositionally biased region" description="Polar residues" evidence="2">
    <location>
        <begin position="266"/>
        <end position="277"/>
    </location>
</feature>
<feature type="region of interest" description="Disordered" evidence="2">
    <location>
        <begin position="232"/>
        <end position="298"/>
    </location>
</feature>
<reference evidence="3 4" key="1">
    <citation type="submission" date="2019-08" db="EMBL/GenBank/DDBJ databases">
        <title>Archaea genome.</title>
        <authorList>
            <person name="Kajale S."/>
            <person name="Shouche Y."/>
            <person name="Deshpande N."/>
            <person name="Sharma A."/>
        </authorList>
    </citation>
    <scope>NUCLEOTIDE SEQUENCE [LARGE SCALE GENOMIC DNA]</scope>
    <source>
        <strain evidence="3 4">ESP3B_9</strain>
    </source>
</reference>
<name>A0A5D5AMF9_9EURY</name>
<feature type="region of interest" description="Disordered" evidence="2">
    <location>
        <begin position="158"/>
        <end position="181"/>
    </location>
</feature>
<keyword evidence="1" id="KW-0175">Coiled coil</keyword>
<proteinExistence type="predicted"/>
<dbReference type="RefSeq" id="WP_149081290.1">
    <property type="nucleotide sequence ID" value="NZ_VTAW01000010.1"/>
</dbReference>
<evidence type="ECO:0000313" key="3">
    <source>
        <dbReference type="EMBL" id="TYT62203.1"/>
    </source>
</evidence>
<feature type="coiled-coil region" evidence="1">
    <location>
        <begin position="10"/>
        <end position="37"/>
    </location>
</feature>
<organism evidence="3 4">
    <name type="scientific">Natrialba swarupiae</name>
    <dbReference type="NCBI Taxonomy" id="2448032"/>
    <lineage>
        <taxon>Archaea</taxon>
        <taxon>Methanobacteriati</taxon>
        <taxon>Methanobacteriota</taxon>
        <taxon>Stenosarchaea group</taxon>
        <taxon>Halobacteria</taxon>
        <taxon>Halobacteriales</taxon>
        <taxon>Natrialbaceae</taxon>
        <taxon>Natrialba</taxon>
    </lineage>
</organism>
<evidence type="ECO:0000256" key="1">
    <source>
        <dbReference type="SAM" id="Coils"/>
    </source>
</evidence>
<protein>
    <submittedName>
        <fullName evidence="3">Uncharacterized protein</fullName>
    </submittedName>
</protein>
<feature type="compositionally biased region" description="Basic and acidic residues" evidence="2">
    <location>
        <begin position="285"/>
        <end position="298"/>
    </location>
</feature>
<dbReference type="Proteomes" id="UP000324104">
    <property type="component" value="Unassembled WGS sequence"/>
</dbReference>
<accession>A0A5D5AMF9</accession>
<feature type="compositionally biased region" description="Polar residues" evidence="2">
    <location>
        <begin position="238"/>
        <end position="251"/>
    </location>
</feature>